<feature type="domain" description="Glycosyltransferase subfamily 4-like N-terminal" evidence="2">
    <location>
        <begin position="22"/>
        <end position="187"/>
    </location>
</feature>
<dbReference type="EC" id="2.4.1.-" evidence="3"/>
<dbReference type="OrthoDB" id="9811902at2"/>
<accession>A0A5C5Z1A0</accession>
<dbReference type="CDD" id="cd03794">
    <property type="entry name" value="GT4_WbuB-like"/>
    <property type="match status" value="1"/>
</dbReference>
<dbReference type="InterPro" id="IPR050194">
    <property type="entry name" value="Glycosyltransferase_grp1"/>
</dbReference>
<dbReference type="EMBL" id="SJPJ01000001">
    <property type="protein sequence ID" value="TWT81158.1"/>
    <property type="molecule type" value="Genomic_DNA"/>
</dbReference>
<dbReference type="PANTHER" id="PTHR45947">
    <property type="entry name" value="SULFOQUINOVOSYL TRANSFERASE SQD2"/>
    <property type="match status" value="1"/>
</dbReference>
<dbReference type="RefSeq" id="WP_146396874.1">
    <property type="nucleotide sequence ID" value="NZ_SJPJ01000001.1"/>
</dbReference>
<sequence>MKILHFLSHSVPHLDGFCVRSANIVKFQKSFGWEPAVVTSTRQEPVPSVPEEVIDGIKYYRTIPRRSLLPLWCKIQPFWQTERRIEQVLRDFRPQVIHAHSPSIWARIAARAARRFNIPFVYEVRWIWEDGAVDQKRIHQRSLKYRLAKSLESSVARSAEALVTISDGLKRDFCQRGIKDIFVVPNGVDTCRFRDPEDSRVKDSPNITIGYVGSLYSWEGVEDLVSAAAIVSRSCEHVCFQIVGDGEAMQRIASLVETLSLSSVVQLVGRVPHSEIERIYNEIDILVYPRRSSRTTELVTPLKPLEAMALGKPIIISDVGGHLELASPETAAIYSAGNSEELAEQCIRLVQDRLLRNRLGSDAQRHVQENRDWERIIQRYEPVYAHAVARRNI</sequence>
<comment type="caution">
    <text evidence="3">The sequence shown here is derived from an EMBL/GenBank/DDBJ whole genome shotgun (WGS) entry which is preliminary data.</text>
</comment>
<dbReference type="Gene3D" id="3.40.50.2000">
    <property type="entry name" value="Glycogen Phosphorylase B"/>
    <property type="match status" value="2"/>
</dbReference>
<gene>
    <name evidence="3" type="primary">mgtA_2</name>
    <name evidence="3" type="ORF">CA13_26060</name>
</gene>
<keyword evidence="3" id="KW-0328">Glycosyltransferase</keyword>
<dbReference type="GO" id="GO:0016758">
    <property type="term" value="F:hexosyltransferase activity"/>
    <property type="evidence" value="ECO:0007669"/>
    <property type="project" value="TreeGrafter"/>
</dbReference>
<dbReference type="AlphaFoldDB" id="A0A5C5Z1A0"/>
<evidence type="ECO:0000313" key="4">
    <source>
        <dbReference type="Proteomes" id="UP000315010"/>
    </source>
</evidence>
<evidence type="ECO:0000259" key="2">
    <source>
        <dbReference type="Pfam" id="PF13579"/>
    </source>
</evidence>
<keyword evidence="4" id="KW-1185">Reference proteome</keyword>
<evidence type="ECO:0000313" key="3">
    <source>
        <dbReference type="EMBL" id="TWT81158.1"/>
    </source>
</evidence>
<protein>
    <submittedName>
        <fullName evidence="3">GDP-mannose-dependent alpha-mannosyltransferase</fullName>
        <ecNumber evidence="3">2.4.1.-</ecNumber>
    </submittedName>
</protein>
<dbReference type="Pfam" id="PF00534">
    <property type="entry name" value="Glycos_transf_1"/>
    <property type="match status" value="1"/>
</dbReference>
<name>A0A5C5Z1A0_9BACT</name>
<evidence type="ECO:0000259" key="1">
    <source>
        <dbReference type="Pfam" id="PF00534"/>
    </source>
</evidence>
<dbReference type="InterPro" id="IPR028098">
    <property type="entry name" value="Glyco_trans_4-like_N"/>
</dbReference>
<keyword evidence="3" id="KW-0808">Transferase</keyword>
<dbReference type="Pfam" id="PF13579">
    <property type="entry name" value="Glyco_trans_4_4"/>
    <property type="match status" value="1"/>
</dbReference>
<organism evidence="3 4">
    <name type="scientific">Novipirellula herctigrandis</name>
    <dbReference type="NCBI Taxonomy" id="2527986"/>
    <lineage>
        <taxon>Bacteria</taxon>
        <taxon>Pseudomonadati</taxon>
        <taxon>Planctomycetota</taxon>
        <taxon>Planctomycetia</taxon>
        <taxon>Pirellulales</taxon>
        <taxon>Pirellulaceae</taxon>
        <taxon>Novipirellula</taxon>
    </lineage>
</organism>
<reference evidence="3 4" key="1">
    <citation type="submission" date="2019-02" db="EMBL/GenBank/DDBJ databases">
        <title>Deep-cultivation of Planctomycetes and their phenomic and genomic characterization uncovers novel biology.</title>
        <authorList>
            <person name="Wiegand S."/>
            <person name="Jogler M."/>
            <person name="Boedeker C."/>
            <person name="Pinto D."/>
            <person name="Vollmers J."/>
            <person name="Rivas-Marin E."/>
            <person name="Kohn T."/>
            <person name="Peeters S.H."/>
            <person name="Heuer A."/>
            <person name="Rast P."/>
            <person name="Oberbeckmann S."/>
            <person name="Bunk B."/>
            <person name="Jeske O."/>
            <person name="Meyerdierks A."/>
            <person name="Storesund J.E."/>
            <person name="Kallscheuer N."/>
            <person name="Luecker S."/>
            <person name="Lage O.M."/>
            <person name="Pohl T."/>
            <person name="Merkel B.J."/>
            <person name="Hornburger P."/>
            <person name="Mueller R.-W."/>
            <person name="Bruemmer F."/>
            <person name="Labrenz M."/>
            <person name="Spormann A.M."/>
            <person name="Op Den Camp H."/>
            <person name="Overmann J."/>
            <person name="Amann R."/>
            <person name="Jetten M.S.M."/>
            <person name="Mascher T."/>
            <person name="Medema M.H."/>
            <person name="Devos D.P."/>
            <person name="Kaster A.-K."/>
            <person name="Ovreas L."/>
            <person name="Rohde M."/>
            <person name="Galperin M.Y."/>
            <person name="Jogler C."/>
        </authorList>
    </citation>
    <scope>NUCLEOTIDE SEQUENCE [LARGE SCALE GENOMIC DNA]</scope>
    <source>
        <strain evidence="3 4">CA13</strain>
    </source>
</reference>
<dbReference type="InterPro" id="IPR001296">
    <property type="entry name" value="Glyco_trans_1"/>
</dbReference>
<dbReference type="SUPFAM" id="SSF53756">
    <property type="entry name" value="UDP-Glycosyltransferase/glycogen phosphorylase"/>
    <property type="match status" value="1"/>
</dbReference>
<feature type="domain" description="Glycosyl transferase family 1" evidence="1">
    <location>
        <begin position="201"/>
        <end position="365"/>
    </location>
</feature>
<dbReference type="PANTHER" id="PTHR45947:SF3">
    <property type="entry name" value="SULFOQUINOVOSYL TRANSFERASE SQD2"/>
    <property type="match status" value="1"/>
</dbReference>
<proteinExistence type="predicted"/>
<dbReference type="Proteomes" id="UP000315010">
    <property type="component" value="Unassembled WGS sequence"/>
</dbReference>